<feature type="transmembrane region" description="Helical" evidence="1">
    <location>
        <begin position="66"/>
        <end position="86"/>
    </location>
</feature>
<keyword evidence="1" id="KW-0472">Membrane</keyword>
<evidence type="ECO:0000313" key="2">
    <source>
        <dbReference type="EMBL" id="KAE8341204.1"/>
    </source>
</evidence>
<dbReference type="EMBL" id="ML737142">
    <property type="protein sequence ID" value="KAE8341204.1"/>
    <property type="molecule type" value="Genomic_DNA"/>
</dbReference>
<sequence length="123" mass="13772">MLGTASRKRSLYGDACGTSHPRHHSVDFPPLPFLFLYLVRSYPFMELTISYSLASTDMPSPWHATLAFSVFFLLIPCTLVTLWSIIETKFGFVLVGAYVVQGQSSSCMRLSLLGITNYSMINH</sequence>
<keyword evidence="1" id="KW-0812">Transmembrane</keyword>
<protein>
    <submittedName>
        <fullName evidence="2">Uncharacterized protein</fullName>
    </submittedName>
</protein>
<organism evidence="2">
    <name type="scientific">Aspergillus arachidicola</name>
    <dbReference type="NCBI Taxonomy" id="656916"/>
    <lineage>
        <taxon>Eukaryota</taxon>
        <taxon>Fungi</taxon>
        <taxon>Dikarya</taxon>
        <taxon>Ascomycota</taxon>
        <taxon>Pezizomycotina</taxon>
        <taxon>Eurotiomycetes</taxon>
        <taxon>Eurotiomycetidae</taxon>
        <taxon>Eurotiales</taxon>
        <taxon>Aspergillaceae</taxon>
        <taxon>Aspergillus</taxon>
        <taxon>Aspergillus subgen. Circumdati</taxon>
    </lineage>
</organism>
<dbReference type="Proteomes" id="UP000325558">
    <property type="component" value="Unassembled WGS sequence"/>
</dbReference>
<evidence type="ECO:0000256" key="1">
    <source>
        <dbReference type="SAM" id="Phobius"/>
    </source>
</evidence>
<keyword evidence="1" id="KW-1133">Transmembrane helix</keyword>
<dbReference type="AlphaFoldDB" id="A0A5N6Y713"/>
<gene>
    <name evidence="2" type="ORF">BDV24DRAFT_56016</name>
</gene>
<name>A0A5N6Y713_9EURO</name>
<proteinExistence type="predicted"/>
<accession>A0A5N6Y713</accession>
<reference evidence="2" key="1">
    <citation type="submission" date="2019-04" db="EMBL/GenBank/DDBJ databases">
        <title>Friends and foes A comparative genomics study of 23 Aspergillus species from section Flavi.</title>
        <authorList>
            <consortium name="DOE Joint Genome Institute"/>
            <person name="Kjaerbolling I."/>
            <person name="Vesth T."/>
            <person name="Frisvad J.C."/>
            <person name="Nybo J.L."/>
            <person name="Theobald S."/>
            <person name="Kildgaard S."/>
            <person name="Isbrandt T."/>
            <person name="Kuo A."/>
            <person name="Sato A."/>
            <person name="Lyhne E.K."/>
            <person name="Kogle M.E."/>
            <person name="Wiebenga A."/>
            <person name="Kun R.S."/>
            <person name="Lubbers R.J."/>
            <person name="Makela M.R."/>
            <person name="Barry K."/>
            <person name="Chovatia M."/>
            <person name="Clum A."/>
            <person name="Daum C."/>
            <person name="Haridas S."/>
            <person name="He G."/>
            <person name="LaButti K."/>
            <person name="Lipzen A."/>
            <person name="Mondo S."/>
            <person name="Riley R."/>
            <person name="Salamov A."/>
            <person name="Simmons B.A."/>
            <person name="Magnuson J.K."/>
            <person name="Henrissat B."/>
            <person name="Mortensen U.H."/>
            <person name="Larsen T.O."/>
            <person name="Devries R.P."/>
            <person name="Grigoriev I.V."/>
            <person name="Machida M."/>
            <person name="Baker S.E."/>
            <person name="Andersen M.R."/>
        </authorList>
    </citation>
    <scope>NUCLEOTIDE SEQUENCE</scope>
    <source>
        <strain evidence="2">CBS 117612</strain>
    </source>
</reference>